<dbReference type="InterPro" id="IPR004476">
    <property type="entry name" value="RNase_II/RNase_R"/>
</dbReference>
<gene>
    <name evidence="8 11" type="primary">rnr</name>
    <name evidence="11" type="ORF">IAA63_12095</name>
</gene>
<dbReference type="NCBIfam" id="TIGR02063">
    <property type="entry name" value="RNase_R"/>
    <property type="match status" value="1"/>
</dbReference>
<feature type="compositionally biased region" description="Basic residues" evidence="9">
    <location>
        <begin position="751"/>
        <end position="761"/>
    </location>
</feature>
<dbReference type="SUPFAM" id="SSF50249">
    <property type="entry name" value="Nucleic acid-binding proteins"/>
    <property type="match status" value="4"/>
</dbReference>
<dbReference type="SMART" id="SM00955">
    <property type="entry name" value="RNB"/>
    <property type="match status" value="1"/>
</dbReference>
<protein>
    <recommendedName>
        <fullName evidence="8">Ribonuclease R</fullName>
        <shortName evidence="8">RNase R</shortName>
        <ecNumber evidence="8">3.1.13.1</ecNumber>
    </recommendedName>
</protein>
<dbReference type="GO" id="GO:0008859">
    <property type="term" value="F:exoribonuclease II activity"/>
    <property type="evidence" value="ECO:0007669"/>
    <property type="project" value="UniProtKB-UniRule"/>
</dbReference>
<comment type="caution">
    <text evidence="11">The sequence shown here is derived from an EMBL/GenBank/DDBJ whole genome shotgun (WGS) entry which is preliminary data.</text>
</comment>
<dbReference type="Pfam" id="PF08206">
    <property type="entry name" value="OB_RNB"/>
    <property type="match status" value="1"/>
</dbReference>
<dbReference type="InterPro" id="IPR001900">
    <property type="entry name" value="RNase_II/R"/>
</dbReference>
<evidence type="ECO:0000256" key="2">
    <source>
        <dbReference type="ARBA" id="ARBA00004496"/>
    </source>
</evidence>
<comment type="function">
    <text evidence="8">3'-5' exoribonuclease that releases 5'-nucleoside monophosphates and is involved in maturation of structured RNAs.</text>
</comment>
<dbReference type="PROSITE" id="PS50126">
    <property type="entry name" value="S1"/>
    <property type="match status" value="1"/>
</dbReference>
<keyword evidence="4 8" id="KW-0540">Nuclease</keyword>
<dbReference type="PANTHER" id="PTHR23355:SF9">
    <property type="entry name" value="DIS3-LIKE EXONUCLEASE 2"/>
    <property type="match status" value="1"/>
</dbReference>
<dbReference type="NCBIfam" id="TIGR00358">
    <property type="entry name" value="3_prime_RNase"/>
    <property type="match status" value="1"/>
</dbReference>
<dbReference type="PANTHER" id="PTHR23355">
    <property type="entry name" value="RIBONUCLEASE"/>
    <property type="match status" value="1"/>
</dbReference>
<dbReference type="CDD" id="cd04471">
    <property type="entry name" value="S1_RNase_R"/>
    <property type="match status" value="1"/>
</dbReference>
<dbReference type="Proteomes" id="UP000886723">
    <property type="component" value="Unassembled WGS sequence"/>
</dbReference>
<dbReference type="AlphaFoldDB" id="A0A9D1NVQ5"/>
<proteinExistence type="inferred from homology"/>
<dbReference type="HAMAP" id="MF_01895">
    <property type="entry name" value="RNase_R"/>
    <property type="match status" value="1"/>
</dbReference>
<dbReference type="Gene3D" id="2.40.50.140">
    <property type="entry name" value="Nucleic acid-binding proteins"/>
    <property type="match status" value="3"/>
</dbReference>
<sequence length="761" mass="85860">MNRKKLKNRKKLILDIINSKEYRPMRAKDIAVLLQLPKGKRHELFEVLDYLEAEGKIYNRKGKYEKMRAKDKKPEDALIQGTFLANAKGFGFVESEEMEDVYIPEEETLGAFHLDQVEVRLAQEKKKGRREGRVVRILSHGITQVVGTYEAGGNFGFVIPDNTKIQKDIFIPKEFRGEAKDGDKVVVRLTSYGGKQKSPEGRIQEILGAAGEAGVDVLSVARAHELPMEFPEKVVHQAQRVPDHVLEGDFQGRMDLRSWTVVTIDGEDAKDLDDGISLTREGTIYHLGVHIADVSNYVQGGSALDREALKRGTSVYLVDRVIPMLPTRLSNGICSLNQGEDRLALSCLMTIDGQGRVINHQIAETVIRVNRRMTYTAVKKILEGDQETASAYQELVPLFYEMRDLSALLRRNRTRRGSIDFDFPESKVLLDEQGHPVEIRAYEANVATRIIEDFMLLANETVAREYCERQIPFLYRTHENPDSDKMENVLTFIRGQGIPVNKHQQEITPAQVQEILTAVEGKPSEPLISRLLLRSMKQARYTTGCSGHFGLAARHYCHFTSPIRRYPDLQIHRIIKDTIRGRMNQEKKEHYAHILEDVATWTSQTERRAEEVERETVKMKKAEYMAGLVGQTFEGVISGVTGWGLYVELPNTVEGLVHVNSMKDYYRFDEENYQLVGEHNGVVFHLGDPVRVQVAGADVQTRSVDFILEEDALIPKGGSPDGQTSGKASGGGPDGRGRKGGRSSREERGNGKGKRKQAHRQ</sequence>
<dbReference type="SMART" id="SM00357">
    <property type="entry name" value="CSP"/>
    <property type="match status" value="2"/>
</dbReference>
<reference evidence="11" key="2">
    <citation type="journal article" date="2021" name="PeerJ">
        <title>Extensive microbial diversity within the chicken gut microbiome revealed by metagenomics and culture.</title>
        <authorList>
            <person name="Gilroy R."/>
            <person name="Ravi A."/>
            <person name="Getino M."/>
            <person name="Pursley I."/>
            <person name="Horton D.L."/>
            <person name="Alikhan N.F."/>
            <person name="Baker D."/>
            <person name="Gharbi K."/>
            <person name="Hall N."/>
            <person name="Watson M."/>
            <person name="Adriaenssens E.M."/>
            <person name="Foster-Nyarko E."/>
            <person name="Jarju S."/>
            <person name="Secka A."/>
            <person name="Antonio M."/>
            <person name="Oren A."/>
            <person name="Chaudhuri R.R."/>
            <person name="La Ragione R."/>
            <person name="Hildebrand F."/>
            <person name="Pallen M.J."/>
        </authorList>
    </citation>
    <scope>NUCLEOTIDE SEQUENCE</scope>
    <source>
        <strain evidence="11">ChiBcec2-4451</strain>
    </source>
</reference>
<feature type="domain" description="S1 motif" evidence="10">
    <location>
        <begin position="630"/>
        <end position="709"/>
    </location>
</feature>
<keyword evidence="6 8" id="KW-0269">Exonuclease</keyword>
<evidence type="ECO:0000313" key="12">
    <source>
        <dbReference type="Proteomes" id="UP000886723"/>
    </source>
</evidence>
<evidence type="ECO:0000259" key="10">
    <source>
        <dbReference type="PROSITE" id="PS50126"/>
    </source>
</evidence>
<evidence type="ECO:0000256" key="9">
    <source>
        <dbReference type="SAM" id="MobiDB-lite"/>
    </source>
</evidence>
<organism evidence="11 12">
    <name type="scientific">Candidatus Pullilachnospira stercoravium</name>
    <dbReference type="NCBI Taxonomy" id="2840913"/>
    <lineage>
        <taxon>Bacteria</taxon>
        <taxon>Bacillati</taxon>
        <taxon>Bacillota</taxon>
        <taxon>Clostridia</taxon>
        <taxon>Lachnospirales</taxon>
        <taxon>Lachnospiraceae</taxon>
        <taxon>Lachnospiraceae incertae sedis</taxon>
        <taxon>Candidatus Pullilachnospira</taxon>
    </lineage>
</organism>
<comment type="catalytic activity">
    <reaction evidence="1 8">
        <text>Exonucleolytic cleavage in the 3'- to 5'-direction to yield nucleoside 5'-phosphates.</text>
        <dbReference type="EC" id="3.1.13.1"/>
    </reaction>
</comment>
<dbReference type="GO" id="GO:0003723">
    <property type="term" value="F:RNA binding"/>
    <property type="evidence" value="ECO:0007669"/>
    <property type="project" value="UniProtKB-UniRule"/>
</dbReference>
<dbReference type="GO" id="GO:0006402">
    <property type="term" value="P:mRNA catabolic process"/>
    <property type="evidence" value="ECO:0007669"/>
    <property type="project" value="TreeGrafter"/>
</dbReference>
<dbReference type="SMART" id="SM00316">
    <property type="entry name" value="S1"/>
    <property type="match status" value="1"/>
</dbReference>
<dbReference type="Pfam" id="PF00575">
    <property type="entry name" value="S1"/>
    <property type="match status" value="1"/>
</dbReference>
<dbReference type="EC" id="3.1.13.1" evidence="8"/>
<evidence type="ECO:0000256" key="5">
    <source>
        <dbReference type="ARBA" id="ARBA00022801"/>
    </source>
</evidence>
<evidence type="ECO:0000313" key="11">
    <source>
        <dbReference type="EMBL" id="HIV13864.1"/>
    </source>
</evidence>
<evidence type="ECO:0000256" key="4">
    <source>
        <dbReference type="ARBA" id="ARBA00022722"/>
    </source>
</evidence>
<feature type="region of interest" description="Disordered" evidence="9">
    <location>
        <begin position="713"/>
        <end position="761"/>
    </location>
</feature>
<dbReference type="Pfam" id="PF00773">
    <property type="entry name" value="RNB"/>
    <property type="match status" value="1"/>
</dbReference>
<reference evidence="11" key="1">
    <citation type="submission" date="2020-10" db="EMBL/GenBank/DDBJ databases">
        <authorList>
            <person name="Gilroy R."/>
        </authorList>
    </citation>
    <scope>NUCLEOTIDE SEQUENCE</scope>
    <source>
        <strain evidence="11">ChiBcec2-4451</strain>
    </source>
</reference>
<evidence type="ECO:0000256" key="8">
    <source>
        <dbReference type="HAMAP-Rule" id="MF_01895"/>
    </source>
</evidence>
<dbReference type="InterPro" id="IPR011805">
    <property type="entry name" value="RNase_R"/>
</dbReference>
<keyword evidence="3 8" id="KW-0963">Cytoplasm</keyword>
<dbReference type="InterPro" id="IPR050180">
    <property type="entry name" value="RNR_Ribonuclease"/>
</dbReference>
<dbReference type="InterPro" id="IPR003029">
    <property type="entry name" value="S1_domain"/>
</dbReference>
<dbReference type="InterPro" id="IPR011129">
    <property type="entry name" value="CSD"/>
</dbReference>
<dbReference type="GO" id="GO:0005829">
    <property type="term" value="C:cytosol"/>
    <property type="evidence" value="ECO:0007669"/>
    <property type="project" value="TreeGrafter"/>
</dbReference>
<name>A0A9D1NVQ5_9FIRM</name>
<accession>A0A9D1NVQ5</accession>
<comment type="subcellular location">
    <subcellularLocation>
        <location evidence="2 8">Cytoplasm</location>
    </subcellularLocation>
</comment>
<evidence type="ECO:0000256" key="6">
    <source>
        <dbReference type="ARBA" id="ARBA00022839"/>
    </source>
</evidence>
<keyword evidence="7 8" id="KW-0694">RNA-binding</keyword>
<dbReference type="EMBL" id="DVON01000257">
    <property type="protein sequence ID" value="HIV13864.1"/>
    <property type="molecule type" value="Genomic_DNA"/>
</dbReference>
<evidence type="ECO:0000256" key="1">
    <source>
        <dbReference type="ARBA" id="ARBA00001849"/>
    </source>
</evidence>
<comment type="similarity">
    <text evidence="8">Belongs to the RNR ribonuclease family. RNase R subfamily.</text>
</comment>
<evidence type="ECO:0000256" key="7">
    <source>
        <dbReference type="ARBA" id="ARBA00022884"/>
    </source>
</evidence>
<dbReference type="Pfam" id="PF17876">
    <property type="entry name" value="CSD2"/>
    <property type="match status" value="1"/>
</dbReference>
<dbReference type="InterPro" id="IPR040476">
    <property type="entry name" value="CSD2"/>
</dbReference>
<evidence type="ECO:0000256" key="3">
    <source>
        <dbReference type="ARBA" id="ARBA00022490"/>
    </source>
</evidence>
<dbReference type="InterPro" id="IPR013223">
    <property type="entry name" value="RNase_B_OB_dom"/>
</dbReference>
<keyword evidence="5 8" id="KW-0378">Hydrolase</keyword>
<dbReference type="InterPro" id="IPR012340">
    <property type="entry name" value="NA-bd_OB-fold"/>
</dbReference>